<evidence type="ECO:0000313" key="2">
    <source>
        <dbReference type="Proteomes" id="UP000823775"/>
    </source>
</evidence>
<comment type="caution">
    <text evidence="1">The sequence shown here is derived from an EMBL/GenBank/DDBJ whole genome shotgun (WGS) entry which is preliminary data.</text>
</comment>
<reference evidence="1 2" key="1">
    <citation type="journal article" date="2021" name="BMC Genomics">
        <title>Datura genome reveals duplications of psychoactive alkaloid biosynthetic genes and high mutation rate following tissue culture.</title>
        <authorList>
            <person name="Rajewski A."/>
            <person name="Carter-House D."/>
            <person name="Stajich J."/>
            <person name="Litt A."/>
        </authorList>
    </citation>
    <scope>NUCLEOTIDE SEQUENCE [LARGE SCALE GENOMIC DNA]</scope>
    <source>
        <strain evidence="1">AR-01</strain>
    </source>
</reference>
<dbReference type="EMBL" id="JACEIK010001762">
    <property type="protein sequence ID" value="MCD7472045.1"/>
    <property type="molecule type" value="Genomic_DNA"/>
</dbReference>
<name>A0ABS8TMF7_DATST</name>
<accession>A0ABS8TMF7</accession>
<keyword evidence="2" id="KW-1185">Reference proteome</keyword>
<organism evidence="1 2">
    <name type="scientific">Datura stramonium</name>
    <name type="common">Jimsonweed</name>
    <name type="synonym">Common thornapple</name>
    <dbReference type="NCBI Taxonomy" id="4076"/>
    <lineage>
        <taxon>Eukaryota</taxon>
        <taxon>Viridiplantae</taxon>
        <taxon>Streptophyta</taxon>
        <taxon>Embryophyta</taxon>
        <taxon>Tracheophyta</taxon>
        <taxon>Spermatophyta</taxon>
        <taxon>Magnoliopsida</taxon>
        <taxon>eudicotyledons</taxon>
        <taxon>Gunneridae</taxon>
        <taxon>Pentapetalae</taxon>
        <taxon>asterids</taxon>
        <taxon>lamiids</taxon>
        <taxon>Solanales</taxon>
        <taxon>Solanaceae</taxon>
        <taxon>Solanoideae</taxon>
        <taxon>Datureae</taxon>
        <taxon>Datura</taxon>
    </lineage>
</organism>
<dbReference type="Proteomes" id="UP000823775">
    <property type="component" value="Unassembled WGS sequence"/>
</dbReference>
<evidence type="ECO:0000313" key="1">
    <source>
        <dbReference type="EMBL" id="MCD7472045.1"/>
    </source>
</evidence>
<gene>
    <name evidence="1" type="ORF">HAX54_012923</name>
</gene>
<proteinExistence type="predicted"/>
<protein>
    <submittedName>
        <fullName evidence="1">Uncharacterized protein</fullName>
    </submittedName>
</protein>
<feature type="non-terminal residue" evidence="1">
    <location>
        <position position="59"/>
    </location>
</feature>
<sequence length="59" mass="6855">MLSIGLHRYSTRKINNDVVEHRPPPVFDVIDECDERRPPSIFNVVDECDERLPSSVFDV</sequence>